<reference evidence="2" key="1">
    <citation type="submission" date="2021-05" db="EMBL/GenBank/DDBJ databases">
        <title>The genome of the haptophyte Pavlova lutheri (Diacronema luteri, Pavlovales) - a model for lipid biosynthesis in eukaryotic algae.</title>
        <authorList>
            <person name="Hulatt C.J."/>
            <person name="Posewitz M.C."/>
        </authorList>
    </citation>
    <scope>NUCLEOTIDE SEQUENCE</scope>
    <source>
        <strain evidence="2">NIVA-4/92</strain>
    </source>
</reference>
<keyword evidence="1" id="KW-1133">Transmembrane helix</keyword>
<feature type="transmembrane region" description="Helical" evidence="1">
    <location>
        <begin position="13"/>
        <end position="30"/>
    </location>
</feature>
<dbReference type="Proteomes" id="UP000751190">
    <property type="component" value="Unassembled WGS sequence"/>
</dbReference>
<proteinExistence type="predicted"/>
<name>A0A8J5Y386_DIALT</name>
<dbReference type="OMA" id="SDTREMT"/>
<dbReference type="AlphaFoldDB" id="A0A8J5Y386"/>
<dbReference type="EMBL" id="JAGTXO010000001">
    <property type="protein sequence ID" value="KAG8470680.1"/>
    <property type="molecule type" value="Genomic_DNA"/>
</dbReference>
<protein>
    <submittedName>
        <fullName evidence="2">Uncharacterized protein</fullName>
    </submittedName>
</protein>
<keyword evidence="1" id="KW-0472">Membrane</keyword>
<accession>A0A8J5Y386</accession>
<evidence type="ECO:0000313" key="2">
    <source>
        <dbReference type="EMBL" id="KAG8470680.1"/>
    </source>
</evidence>
<keyword evidence="1" id="KW-0812">Transmembrane</keyword>
<evidence type="ECO:0000256" key="1">
    <source>
        <dbReference type="SAM" id="Phobius"/>
    </source>
</evidence>
<comment type="caution">
    <text evidence="2">The sequence shown here is derived from an EMBL/GenBank/DDBJ whole genome shotgun (WGS) entry which is preliminary data.</text>
</comment>
<evidence type="ECO:0000313" key="3">
    <source>
        <dbReference type="Proteomes" id="UP000751190"/>
    </source>
</evidence>
<dbReference type="OrthoDB" id="10399954at2759"/>
<sequence length="287" mass="32134">MAMPVRKHLANNWGWYLLGGTVGSLGNYLYCSFATSKRRDALLKVVESRMPVNADELLELRSTNDVRTRQLLDMQAALLDCRRRGAVSGELSQRDLVEALPRALGRELVEGYALERMLAAVSESGGKPMRASHAVASLMFLSVDSVDERLRGVFAAYRHELDGGGRVPLAQVRELVGTLLLTGQVPLEKRAKERPRPFYLPNEWEELTADEAMQHVQPEDEQSGGLDEAALKRFLCSDCVCIWGECYRLAEEAERKKAAEQAERDRLNPPWWAFWRSKPPAAPPTAA</sequence>
<organism evidence="2 3">
    <name type="scientific">Diacronema lutheri</name>
    <name type="common">Unicellular marine alga</name>
    <name type="synonym">Monochrysis lutheri</name>
    <dbReference type="NCBI Taxonomy" id="2081491"/>
    <lineage>
        <taxon>Eukaryota</taxon>
        <taxon>Haptista</taxon>
        <taxon>Haptophyta</taxon>
        <taxon>Pavlovophyceae</taxon>
        <taxon>Pavlovales</taxon>
        <taxon>Pavlovaceae</taxon>
        <taxon>Diacronema</taxon>
    </lineage>
</organism>
<gene>
    <name evidence="2" type="ORF">KFE25_009101</name>
</gene>
<keyword evidence="3" id="KW-1185">Reference proteome</keyword>